<dbReference type="GO" id="GO:0000272">
    <property type="term" value="P:polysaccharide catabolic process"/>
    <property type="evidence" value="ECO:0007669"/>
    <property type="project" value="InterPro"/>
</dbReference>
<evidence type="ECO:0000256" key="4">
    <source>
        <dbReference type="ARBA" id="ARBA00023295"/>
    </source>
</evidence>
<keyword evidence="3 5" id="KW-0378">Hydrolase</keyword>
<dbReference type="PANTHER" id="PTHR34142:SF1">
    <property type="entry name" value="GLYCOSIDE HYDROLASE FAMILY 5 DOMAIN-CONTAINING PROTEIN"/>
    <property type="match status" value="1"/>
</dbReference>
<dbReference type="InterPro" id="IPR001547">
    <property type="entry name" value="Glyco_hydro_5"/>
</dbReference>
<dbReference type="EMBL" id="POTX01000335">
    <property type="protein sequence ID" value="PZF85824.1"/>
    <property type="molecule type" value="Genomic_DNA"/>
</dbReference>
<dbReference type="PROSITE" id="PS00659">
    <property type="entry name" value="GLYCOSYL_HYDROL_F5"/>
    <property type="match status" value="1"/>
</dbReference>
<protein>
    <recommendedName>
        <fullName evidence="2">cellulase</fullName>
        <ecNumber evidence="2">3.2.1.4</ecNumber>
    </recommendedName>
</protein>
<dbReference type="GO" id="GO:0008810">
    <property type="term" value="F:cellulase activity"/>
    <property type="evidence" value="ECO:0007669"/>
    <property type="project" value="UniProtKB-EC"/>
</dbReference>
<evidence type="ECO:0000313" key="8">
    <source>
        <dbReference type="Proteomes" id="UP000248627"/>
    </source>
</evidence>
<dbReference type="SUPFAM" id="SSF51445">
    <property type="entry name" value="(Trans)glycosidases"/>
    <property type="match status" value="1"/>
</dbReference>
<comment type="similarity">
    <text evidence="5">Belongs to the glycosyl hydrolase 5 (cellulase A) family.</text>
</comment>
<sequence>TAPPTTPPPGGQTPVAANGQLRVCGVNLCNQYGRPIQLRGMSTHGIQWFGNCYNPASLDALAIDWRADLFRIAMYVQEDGYETDPAGFTNRVNNLVDEATRRGMYAMIDFHLLTPGDPMFNLERAKTFFAAVSARHAAKNNVIYEIANEPNGVSWSTIKNYADQVIPVIRANDPDAVVIVGTRAWSSLGVSEGGNHTEIVNNPVNANNVMYAFHFYAASHKDNYRAEVERAAARLPLFVTEFGTVDYTGDGAADLASSTQWLDLLDRLKIGYANWTFSDKAEGSAALRPGTCNGGNYTGTSVLTPSGVFMRDRIRTPDNFPTS</sequence>
<dbReference type="AlphaFoldDB" id="A0A2W2BZG2"/>
<dbReference type="RefSeq" id="WP_111246325.1">
    <property type="nucleotide sequence ID" value="NZ_POTX01000335.1"/>
</dbReference>
<evidence type="ECO:0000256" key="5">
    <source>
        <dbReference type="RuleBase" id="RU361153"/>
    </source>
</evidence>
<evidence type="ECO:0000313" key="7">
    <source>
        <dbReference type="EMBL" id="PZF85824.1"/>
    </source>
</evidence>
<dbReference type="Gene3D" id="3.20.20.80">
    <property type="entry name" value="Glycosidases"/>
    <property type="match status" value="1"/>
</dbReference>
<feature type="domain" description="Glycoside hydrolase family 5" evidence="6">
    <location>
        <begin position="29"/>
        <end position="280"/>
    </location>
</feature>
<keyword evidence="4 5" id="KW-0326">Glycosidase</keyword>
<evidence type="ECO:0000256" key="3">
    <source>
        <dbReference type="ARBA" id="ARBA00022801"/>
    </source>
</evidence>
<dbReference type="EC" id="3.2.1.4" evidence="2"/>
<keyword evidence="8" id="KW-1185">Reference proteome</keyword>
<proteinExistence type="inferred from homology"/>
<dbReference type="InterPro" id="IPR017853">
    <property type="entry name" value="GH"/>
</dbReference>
<organism evidence="7 8">
    <name type="scientific">Micromonospora endophytica</name>
    <dbReference type="NCBI Taxonomy" id="515350"/>
    <lineage>
        <taxon>Bacteria</taxon>
        <taxon>Bacillati</taxon>
        <taxon>Actinomycetota</taxon>
        <taxon>Actinomycetes</taxon>
        <taxon>Micromonosporales</taxon>
        <taxon>Micromonosporaceae</taxon>
        <taxon>Micromonospora</taxon>
    </lineage>
</organism>
<evidence type="ECO:0000256" key="1">
    <source>
        <dbReference type="ARBA" id="ARBA00000966"/>
    </source>
</evidence>
<name>A0A2W2BZG2_9ACTN</name>
<accession>A0A2W2BZG2</accession>
<gene>
    <name evidence="7" type="ORF">C1I93_28325</name>
</gene>
<dbReference type="PANTHER" id="PTHR34142">
    <property type="entry name" value="ENDO-BETA-1,4-GLUCANASE A"/>
    <property type="match status" value="1"/>
</dbReference>
<dbReference type="InterPro" id="IPR018087">
    <property type="entry name" value="Glyco_hydro_5_CS"/>
</dbReference>
<evidence type="ECO:0000256" key="2">
    <source>
        <dbReference type="ARBA" id="ARBA00012601"/>
    </source>
</evidence>
<dbReference type="Proteomes" id="UP000248627">
    <property type="component" value="Unassembled WGS sequence"/>
</dbReference>
<reference evidence="7 8" key="1">
    <citation type="submission" date="2018-01" db="EMBL/GenBank/DDBJ databases">
        <title>Draft genome sequence of Jishengella endophytica.</title>
        <authorList>
            <person name="Sahin N."/>
            <person name="Ay H."/>
            <person name="Saygin H."/>
        </authorList>
    </citation>
    <scope>NUCLEOTIDE SEQUENCE [LARGE SCALE GENOMIC DNA]</scope>
    <source>
        <strain evidence="7 8">DSM 45430</strain>
    </source>
</reference>
<feature type="non-terminal residue" evidence="7">
    <location>
        <position position="1"/>
    </location>
</feature>
<comment type="caution">
    <text evidence="7">The sequence shown here is derived from an EMBL/GenBank/DDBJ whole genome shotgun (WGS) entry which is preliminary data.</text>
</comment>
<dbReference type="Pfam" id="PF00150">
    <property type="entry name" value="Cellulase"/>
    <property type="match status" value="1"/>
</dbReference>
<evidence type="ECO:0000259" key="6">
    <source>
        <dbReference type="Pfam" id="PF00150"/>
    </source>
</evidence>
<comment type="catalytic activity">
    <reaction evidence="1">
        <text>Endohydrolysis of (1-&gt;4)-beta-D-glucosidic linkages in cellulose, lichenin and cereal beta-D-glucans.</text>
        <dbReference type="EC" id="3.2.1.4"/>
    </reaction>
</comment>